<feature type="domain" description="HTH lysR-type" evidence="6">
    <location>
        <begin position="1"/>
        <end position="59"/>
    </location>
</feature>
<dbReference type="PROSITE" id="PS50931">
    <property type="entry name" value="HTH_LYSR"/>
    <property type="match status" value="1"/>
</dbReference>
<reference evidence="7 8" key="1">
    <citation type="submission" date="2016-11" db="EMBL/GenBank/DDBJ databases">
        <authorList>
            <person name="Jaros S."/>
            <person name="Januszkiewicz K."/>
            <person name="Wedrychowicz H."/>
        </authorList>
    </citation>
    <scope>NUCLEOTIDE SEQUENCE [LARGE SCALE GENOMIC DNA]</scope>
    <source>
        <strain evidence="7 8">GAS242</strain>
    </source>
</reference>
<keyword evidence="5" id="KW-0804">Transcription</keyword>
<dbReference type="InterPro" id="IPR058163">
    <property type="entry name" value="LysR-type_TF_proteobact-type"/>
</dbReference>
<dbReference type="GO" id="GO:0003700">
    <property type="term" value="F:DNA-binding transcription factor activity"/>
    <property type="evidence" value="ECO:0007669"/>
    <property type="project" value="InterPro"/>
</dbReference>
<evidence type="ECO:0000256" key="2">
    <source>
        <dbReference type="ARBA" id="ARBA00009437"/>
    </source>
</evidence>
<keyword evidence="3" id="KW-0805">Transcription regulation</keyword>
<gene>
    <name evidence="7" type="ORF">SAMN05444169_4113</name>
</gene>
<protein>
    <submittedName>
        <fullName evidence="7">Transcriptional regulator, LysR family</fullName>
    </submittedName>
</protein>
<proteinExistence type="inferred from homology"/>
<comment type="function">
    <text evidence="1">NodD regulates the expression of the nodABCFE genes which encode other nodulation proteins. NodD is also a negative regulator of its own expression. Binds flavonoids as inducers.</text>
</comment>
<evidence type="ECO:0000256" key="3">
    <source>
        <dbReference type="ARBA" id="ARBA00023015"/>
    </source>
</evidence>
<evidence type="ECO:0000259" key="6">
    <source>
        <dbReference type="PROSITE" id="PS50931"/>
    </source>
</evidence>
<evidence type="ECO:0000313" key="8">
    <source>
        <dbReference type="Proteomes" id="UP000190675"/>
    </source>
</evidence>
<dbReference type="InterPro" id="IPR036388">
    <property type="entry name" value="WH-like_DNA-bd_sf"/>
</dbReference>
<dbReference type="RefSeq" id="WP_079567517.1">
    <property type="nucleotide sequence ID" value="NZ_LT670818.1"/>
</dbReference>
<name>A0A1M5MMP4_9BRAD</name>
<evidence type="ECO:0000313" key="7">
    <source>
        <dbReference type="EMBL" id="SHG78467.1"/>
    </source>
</evidence>
<dbReference type="FunFam" id="1.10.10.10:FF:000001">
    <property type="entry name" value="LysR family transcriptional regulator"/>
    <property type="match status" value="1"/>
</dbReference>
<dbReference type="OrthoDB" id="9786526at2"/>
<sequence>MDRLTSMSVFAKVADLGSFAAAAKELRLSPTMIGKHIRFLEERLGSQLINRSTRRQSLTELGRSYLDHCRHLLEEAEAGDALAEEALSAPRGKLRVATSVAFGSYSLAPAVVRFMKRCPDVSVELVLSDRMVDLLEEGLDAAIRVGTPVDSSMMSRSLSPYTGLVCAAPSYLAEHGKPTHPMELVDHECLRYPGWADGQRWTFFGPEGEVQVDVRSRLTINSAFGIRYAALAGAGIVLMRDELLVEDIAAGRLQVLLSNYKTQARTRQILWPKNRKMTPKLRAFIDFIAETYG</sequence>
<keyword evidence="4" id="KW-0238">DNA-binding</keyword>
<dbReference type="Proteomes" id="UP000190675">
    <property type="component" value="Chromosome I"/>
</dbReference>
<dbReference type="EMBL" id="LT670818">
    <property type="protein sequence ID" value="SHG78467.1"/>
    <property type="molecule type" value="Genomic_DNA"/>
</dbReference>
<dbReference type="Gene3D" id="1.10.10.10">
    <property type="entry name" value="Winged helix-like DNA-binding domain superfamily/Winged helix DNA-binding domain"/>
    <property type="match status" value="1"/>
</dbReference>
<dbReference type="PANTHER" id="PTHR30537">
    <property type="entry name" value="HTH-TYPE TRANSCRIPTIONAL REGULATOR"/>
    <property type="match status" value="1"/>
</dbReference>
<dbReference type="InterPro" id="IPR036390">
    <property type="entry name" value="WH_DNA-bd_sf"/>
</dbReference>
<dbReference type="InterPro" id="IPR005119">
    <property type="entry name" value="LysR_subst-bd"/>
</dbReference>
<comment type="similarity">
    <text evidence="2">Belongs to the LysR transcriptional regulatory family.</text>
</comment>
<dbReference type="Pfam" id="PF00126">
    <property type="entry name" value="HTH_1"/>
    <property type="match status" value="1"/>
</dbReference>
<dbReference type="PANTHER" id="PTHR30537:SF5">
    <property type="entry name" value="HTH-TYPE TRANSCRIPTIONAL ACTIVATOR TTDR-RELATED"/>
    <property type="match status" value="1"/>
</dbReference>
<dbReference type="AlphaFoldDB" id="A0A1M5MMP4"/>
<dbReference type="InterPro" id="IPR000847">
    <property type="entry name" value="LysR_HTH_N"/>
</dbReference>
<organism evidence="7 8">
    <name type="scientific">Bradyrhizobium erythrophlei</name>
    <dbReference type="NCBI Taxonomy" id="1437360"/>
    <lineage>
        <taxon>Bacteria</taxon>
        <taxon>Pseudomonadati</taxon>
        <taxon>Pseudomonadota</taxon>
        <taxon>Alphaproteobacteria</taxon>
        <taxon>Hyphomicrobiales</taxon>
        <taxon>Nitrobacteraceae</taxon>
        <taxon>Bradyrhizobium</taxon>
    </lineage>
</organism>
<evidence type="ECO:0000256" key="5">
    <source>
        <dbReference type="ARBA" id="ARBA00023163"/>
    </source>
</evidence>
<dbReference type="Pfam" id="PF03466">
    <property type="entry name" value="LysR_substrate"/>
    <property type="match status" value="1"/>
</dbReference>
<evidence type="ECO:0000256" key="4">
    <source>
        <dbReference type="ARBA" id="ARBA00023125"/>
    </source>
</evidence>
<dbReference type="SUPFAM" id="SSF46785">
    <property type="entry name" value="Winged helix' DNA-binding domain"/>
    <property type="match status" value="1"/>
</dbReference>
<dbReference type="GO" id="GO:0043565">
    <property type="term" value="F:sequence-specific DNA binding"/>
    <property type="evidence" value="ECO:0007669"/>
    <property type="project" value="TreeGrafter"/>
</dbReference>
<dbReference type="GO" id="GO:0006351">
    <property type="term" value="P:DNA-templated transcription"/>
    <property type="evidence" value="ECO:0007669"/>
    <property type="project" value="TreeGrafter"/>
</dbReference>
<dbReference type="Gene3D" id="3.40.190.290">
    <property type="match status" value="1"/>
</dbReference>
<dbReference type="SUPFAM" id="SSF53850">
    <property type="entry name" value="Periplasmic binding protein-like II"/>
    <property type="match status" value="1"/>
</dbReference>
<accession>A0A1M5MMP4</accession>
<evidence type="ECO:0000256" key="1">
    <source>
        <dbReference type="ARBA" id="ARBA00003502"/>
    </source>
</evidence>